<feature type="signal peptide" evidence="6">
    <location>
        <begin position="1"/>
        <end position="22"/>
    </location>
</feature>
<keyword evidence="3" id="KW-0472">Membrane</keyword>
<evidence type="ECO:0000313" key="7">
    <source>
        <dbReference type="EMBL" id="MBG0567018.1"/>
    </source>
</evidence>
<dbReference type="EMBL" id="JADQTO010000024">
    <property type="protein sequence ID" value="MBG0567018.1"/>
    <property type="molecule type" value="Genomic_DNA"/>
</dbReference>
<dbReference type="AlphaFoldDB" id="A0A931CIX6"/>
<evidence type="ECO:0000256" key="5">
    <source>
        <dbReference type="ARBA" id="ARBA00023288"/>
    </source>
</evidence>
<keyword evidence="5" id="KW-0449">Lipoprotein</keyword>
<dbReference type="InterPro" id="IPR050490">
    <property type="entry name" value="Bact_solute-bd_prot1"/>
</dbReference>
<dbReference type="Pfam" id="PF01547">
    <property type="entry name" value="SBP_bac_1"/>
    <property type="match status" value="1"/>
</dbReference>
<organism evidence="7 8">
    <name type="scientific">Actinoplanes aureus</name>
    <dbReference type="NCBI Taxonomy" id="2792083"/>
    <lineage>
        <taxon>Bacteria</taxon>
        <taxon>Bacillati</taxon>
        <taxon>Actinomycetota</taxon>
        <taxon>Actinomycetes</taxon>
        <taxon>Micromonosporales</taxon>
        <taxon>Micromonosporaceae</taxon>
        <taxon>Actinoplanes</taxon>
    </lineage>
</organism>
<keyword evidence="8" id="KW-1185">Reference proteome</keyword>
<keyword evidence="2 6" id="KW-0732">Signal</keyword>
<protein>
    <submittedName>
        <fullName evidence="7">Extracellular solute-binding protein</fullName>
    </submittedName>
</protein>
<accession>A0A931CIX6</accession>
<evidence type="ECO:0000256" key="4">
    <source>
        <dbReference type="ARBA" id="ARBA00023139"/>
    </source>
</evidence>
<evidence type="ECO:0000256" key="6">
    <source>
        <dbReference type="SAM" id="SignalP"/>
    </source>
</evidence>
<evidence type="ECO:0000256" key="2">
    <source>
        <dbReference type="ARBA" id="ARBA00022729"/>
    </source>
</evidence>
<proteinExistence type="predicted"/>
<evidence type="ECO:0000256" key="1">
    <source>
        <dbReference type="ARBA" id="ARBA00022475"/>
    </source>
</evidence>
<dbReference type="PANTHER" id="PTHR43649">
    <property type="entry name" value="ARABINOSE-BINDING PROTEIN-RELATED"/>
    <property type="match status" value="1"/>
</dbReference>
<evidence type="ECO:0000313" key="8">
    <source>
        <dbReference type="Proteomes" id="UP000598146"/>
    </source>
</evidence>
<comment type="caution">
    <text evidence="7">The sequence shown here is derived from an EMBL/GenBank/DDBJ whole genome shotgun (WGS) entry which is preliminary data.</text>
</comment>
<dbReference type="Proteomes" id="UP000598146">
    <property type="component" value="Unassembled WGS sequence"/>
</dbReference>
<name>A0A931CIX6_9ACTN</name>
<reference evidence="7" key="1">
    <citation type="submission" date="2020-11" db="EMBL/GenBank/DDBJ databases">
        <title>Isolation and identification of active actinomycetes.</title>
        <authorList>
            <person name="Sun X."/>
        </authorList>
    </citation>
    <scope>NUCLEOTIDE SEQUENCE</scope>
    <source>
        <strain evidence="7">NEAU-A11</strain>
    </source>
</reference>
<dbReference type="RefSeq" id="WP_196418790.1">
    <property type="nucleotide sequence ID" value="NZ_JADQTO010000024.1"/>
</dbReference>
<keyword evidence="1" id="KW-1003">Cell membrane</keyword>
<dbReference type="InterPro" id="IPR006059">
    <property type="entry name" value="SBP"/>
</dbReference>
<evidence type="ECO:0000256" key="3">
    <source>
        <dbReference type="ARBA" id="ARBA00023136"/>
    </source>
</evidence>
<keyword evidence="4" id="KW-0564">Palmitate</keyword>
<dbReference type="PANTHER" id="PTHR43649:SF33">
    <property type="entry name" value="POLYGALACTURONAN_RHAMNOGALACTURONAN-BINDING PROTEIN YTCQ"/>
    <property type="match status" value="1"/>
</dbReference>
<feature type="chain" id="PRO_5039247773" evidence="6">
    <location>
        <begin position="23"/>
        <end position="458"/>
    </location>
</feature>
<gene>
    <name evidence="7" type="ORF">I4J89_36780</name>
</gene>
<sequence length="458" mass="50694">MKTTRTLAAVLTTAVLMLTACSGESSDDGDGVKDTTAAKGLPIVGENLKYDPNTLVNDGNPIHLDWWAWGNIPQMQAFADAYQKIHPNVDITVVNQPWEDYWTKLPLQLQGSKGPAIFNVHNSEHDNIIKYMAPYDVPLDQLTADYINVQPHVIDGKVYYIDLGLMSGAIYYNKDMWAKAGLTDADIPETWDQFREVAKKLTVRDGSKLKQAGFNFNASFSAFQSGMAYQLGQNMFAADGKTPTVDNPANLQVIQRFLQMYADGSGSKDFGTEATTSFGQGQTAMVYAWGWYEGTLRNDFPKIKFGVFRTPVPTAGTTPYAFDRYNGESTLGINKNAPADQQAAAQDFLKFYLTDKTNMKALNLSYGVFPAYKPLADDPDIKADPALQAYGDIERYIWPGTIPSTFEDNFTKMWQDILYNKVDPAKALAAAQQKITTDLAGKNFQSAEQSYAAYAPSN</sequence>
<dbReference type="SUPFAM" id="SSF53850">
    <property type="entry name" value="Periplasmic binding protein-like II"/>
    <property type="match status" value="1"/>
</dbReference>
<dbReference type="PROSITE" id="PS51257">
    <property type="entry name" value="PROKAR_LIPOPROTEIN"/>
    <property type="match status" value="1"/>
</dbReference>
<dbReference type="Gene3D" id="3.40.190.10">
    <property type="entry name" value="Periplasmic binding protein-like II"/>
    <property type="match status" value="1"/>
</dbReference>